<evidence type="ECO:0000313" key="2">
    <source>
        <dbReference type="EMBL" id="UTJ07038.1"/>
    </source>
</evidence>
<feature type="signal peptide" evidence="1">
    <location>
        <begin position="1"/>
        <end position="19"/>
    </location>
</feature>
<dbReference type="Proteomes" id="UP001060012">
    <property type="component" value="Chromosome"/>
</dbReference>
<sequence>MNKILIICSFLLSSSIAHPVSYTIDLDVSYDINVQKAKIICKSNSKNKCGLYNYHLVDENDKIILTKRYPFLKKQSLVKLSSKPFKLVFFLRKTPEHNYIKLFE</sequence>
<gene>
    <name evidence="2" type="ORF">NJU99_02785</name>
</gene>
<feature type="chain" id="PRO_5046721940" evidence="1">
    <location>
        <begin position="20"/>
        <end position="104"/>
    </location>
</feature>
<keyword evidence="1" id="KW-0732">Signal</keyword>
<organism evidence="2 3">
    <name type="scientific">Arcobacter roscoffensis</name>
    <dbReference type="NCBI Taxonomy" id="2961520"/>
    <lineage>
        <taxon>Bacteria</taxon>
        <taxon>Pseudomonadati</taxon>
        <taxon>Campylobacterota</taxon>
        <taxon>Epsilonproteobacteria</taxon>
        <taxon>Campylobacterales</taxon>
        <taxon>Arcobacteraceae</taxon>
        <taxon>Arcobacter</taxon>
    </lineage>
</organism>
<proteinExistence type="predicted"/>
<dbReference type="RefSeq" id="WP_254577217.1">
    <property type="nucleotide sequence ID" value="NZ_CP100595.1"/>
</dbReference>
<protein>
    <submittedName>
        <fullName evidence="2">Uncharacterized protein</fullName>
    </submittedName>
</protein>
<name>A0ABY5E7K3_9BACT</name>
<keyword evidence="3" id="KW-1185">Reference proteome</keyword>
<dbReference type="EMBL" id="CP100595">
    <property type="protein sequence ID" value="UTJ07038.1"/>
    <property type="molecule type" value="Genomic_DNA"/>
</dbReference>
<evidence type="ECO:0000313" key="3">
    <source>
        <dbReference type="Proteomes" id="UP001060012"/>
    </source>
</evidence>
<evidence type="ECO:0000256" key="1">
    <source>
        <dbReference type="SAM" id="SignalP"/>
    </source>
</evidence>
<reference evidence="2" key="1">
    <citation type="submission" date="2022-07" db="EMBL/GenBank/DDBJ databases">
        <title>Arcobacter roscoffensis sp. nov., a marine bacterium isolated from coastal seawater collected from Roscoff, France.</title>
        <authorList>
            <person name="Pascual J."/>
            <person name="Lepeaux C."/>
            <person name="Methner A."/>
            <person name="Overmann J."/>
        </authorList>
    </citation>
    <scope>NUCLEOTIDE SEQUENCE</scope>
    <source>
        <strain evidence="2">ARW1-2F2</strain>
    </source>
</reference>
<accession>A0ABY5E7K3</accession>